<dbReference type="NCBIfam" id="NF004230">
    <property type="entry name" value="PRK05678.1"/>
    <property type="match status" value="1"/>
</dbReference>
<evidence type="ECO:0000313" key="8">
    <source>
        <dbReference type="RefSeq" id="XP_037900438.1"/>
    </source>
</evidence>
<dbReference type="GO" id="GO:0004776">
    <property type="term" value="F:succinate-CoA ligase (GDP-forming) activity"/>
    <property type="evidence" value="ECO:0007669"/>
    <property type="project" value="TreeGrafter"/>
</dbReference>
<keyword evidence="2" id="KW-0816">Tricarboxylic acid cycle</keyword>
<dbReference type="RefSeq" id="XP_037900438.1">
    <property type="nucleotide sequence ID" value="XM_038044510.1"/>
</dbReference>
<dbReference type="GO" id="GO:0006099">
    <property type="term" value="P:tricarboxylic acid cycle"/>
    <property type="evidence" value="ECO:0007669"/>
    <property type="project" value="UniProtKB-KW"/>
</dbReference>
<dbReference type="InterPro" id="IPR016102">
    <property type="entry name" value="Succinyl-CoA_synth-like"/>
</dbReference>
<reference evidence="8" key="1">
    <citation type="submission" date="2025-08" db="UniProtKB">
        <authorList>
            <consortium name="RefSeq"/>
        </authorList>
    </citation>
    <scope>IDENTIFICATION</scope>
    <source>
        <tissue evidence="8">Whole body pupa</tissue>
    </source>
</reference>
<dbReference type="PROSITE" id="PS00399">
    <property type="entry name" value="SUCCINYL_COA_LIG_2"/>
    <property type="match status" value="1"/>
</dbReference>
<evidence type="ECO:0000256" key="5">
    <source>
        <dbReference type="RuleBase" id="RU000677"/>
    </source>
</evidence>
<feature type="domain" description="CoA-binding" evidence="6">
    <location>
        <begin position="43"/>
        <end position="139"/>
    </location>
</feature>
<dbReference type="SUPFAM" id="SSF52210">
    <property type="entry name" value="Succinyl-CoA synthetase domains"/>
    <property type="match status" value="1"/>
</dbReference>
<evidence type="ECO:0000259" key="6">
    <source>
        <dbReference type="SMART" id="SM00881"/>
    </source>
</evidence>
<dbReference type="SMART" id="SM00881">
    <property type="entry name" value="CoA_binding"/>
    <property type="match status" value="1"/>
</dbReference>
<dbReference type="Gene3D" id="3.40.50.261">
    <property type="entry name" value="Succinyl-CoA synthetase domains"/>
    <property type="match status" value="1"/>
</dbReference>
<accession>A0A9C6E1Z8</accession>
<dbReference type="InterPro" id="IPR003781">
    <property type="entry name" value="CoA-bd"/>
</dbReference>
<evidence type="ECO:0000313" key="7">
    <source>
        <dbReference type="Proteomes" id="UP000092443"/>
    </source>
</evidence>
<dbReference type="SUPFAM" id="SSF51735">
    <property type="entry name" value="NAD(P)-binding Rossmann-fold domains"/>
    <property type="match status" value="1"/>
</dbReference>
<proteinExistence type="inferred from homology"/>
<dbReference type="NCBIfam" id="TIGR01019">
    <property type="entry name" value="sucCoAalpha"/>
    <property type="match status" value="1"/>
</dbReference>
<dbReference type="PRINTS" id="PR01798">
    <property type="entry name" value="SCOASYNTHASE"/>
</dbReference>
<dbReference type="Proteomes" id="UP000092443">
    <property type="component" value="Unplaced"/>
</dbReference>
<dbReference type="GeneID" id="119644781"/>
<dbReference type="InterPro" id="IPR017440">
    <property type="entry name" value="Cit_synth/succinyl-CoA_lig_AS"/>
</dbReference>
<organism evidence="7 8">
    <name type="scientific">Glossina fuscipes</name>
    <dbReference type="NCBI Taxonomy" id="7396"/>
    <lineage>
        <taxon>Eukaryota</taxon>
        <taxon>Metazoa</taxon>
        <taxon>Ecdysozoa</taxon>
        <taxon>Arthropoda</taxon>
        <taxon>Hexapoda</taxon>
        <taxon>Insecta</taxon>
        <taxon>Pterygota</taxon>
        <taxon>Neoptera</taxon>
        <taxon>Endopterygota</taxon>
        <taxon>Diptera</taxon>
        <taxon>Brachycera</taxon>
        <taxon>Muscomorpha</taxon>
        <taxon>Hippoboscoidea</taxon>
        <taxon>Glossinidae</taxon>
        <taxon>Glossina</taxon>
    </lineage>
</organism>
<dbReference type="InterPro" id="IPR005810">
    <property type="entry name" value="CoA_lig_alpha"/>
</dbReference>
<dbReference type="GO" id="GO:0009361">
    <property type="term" value="C:succinate-CoA ligase complex (ADP-forming)"/>
    <property type="evidence" value="ECO:0007669"/>
    <property type="project" value="TreeGrafter"/>
</dbReference>
<dbReference type="InterPro" id="IPR005811">
    <property type="entry name" value="SUCC_ACL_C"/>
</dbReference>
<keyword evidence="7" id="KW-1185">Reference proteome</keyword>
<dbReference type="KEGG" id="gfs:119644781"/>
<dbReference type="AlphaFoldDB" id="A0A9C6E1Z8"/>
<evidence type="ECO:0000256" key="1">
    <source>
        <dbReference type="ARBA" id="ARBA00005064"/>
    </source>
</evidence>
<evidence type="ECO:0000256" key="4">
    <source>
        <dbReference type="ARBA" id="ARBA00022741"/>
    </source>
</evidence>
<comment type="similarity">
    <text evidence="5">Belongs to the succinate/malate CoA ligase alpha subunit family.</text>
</comment>
<dbReference type="Pfam" id="PF02629">
    <property type="entry name" value="CoA_binding"/>
    <property type="match status" value="1"/>
</dbReference>
<dbReference type="PANTHER" id="PTHR11117:SF2">
    <property type="entry name" value="SUCCINATE--COA LIGASE [ADP_GDP-FORMING] SUBUNIT ALPHA, MITOCHONDRIAL"/>
    <property type="match status" value="1"/>
</dbReference>
<dbReference type="GO" id="GO:0000166">
    <property type="term" value="F:nucleotide binding"/>
    <property type="evidence" value="ECO:0007669"/>
    <property type="project" value="UniProtKB-KW"/>
</dbReference>
<sequence length="380" mass="41028">MSCFINVKRVLNRSFLESFQKLLITSRRSQTSDCYAKTIPNLILNKDTRVICQGFTGKTATFHCKAALEYGTKLMGGVSPKKAGEVHLGLPVFKCVEEAKAATQPHATIIYVPPANAAKAILEAVDAEIPLIVVITEGIPQHDMIKIQNYLMDQDKSRLVGPNCPGIIVPERDTTPTMPLLCIWPGIMPNLHCSGALTYEAVNQTTFYGLGQTLCIGIGGDPFNGTNYIDCLEVFLDDPECKGIVLIGEIGGDAEERAAEFLIEHNSGECRKPVVSFIAGLTAPPGRRMGHAGAIISGGKGGANYKIKALEAADVVVTLNPAAIGLRETIKMKKKGEIYYYMNNSSSSSSSSGECADAVVKEDKEMVNMEHEQNTKCLPT</sequence>
<comment type="pathway">
    <text evidence="1">Carbohydrate metabolism; tricarboxylic acid cycle; succinate from succinyl-CoA (ligase route): step 1/1.</text>
</comment>
<keyword evidence="4" id="KW-0547">Nucleotide-binding</keyword>
<dbReference type="GO" id="GO:0004775">
    <property type="term" value="F:succinate-CoA ligase (ADP-forming) activity"/>
    <property type="evidence" value="ECO:0007669"/>
    <property type="project" value="TreeGrafter"/>
</dbReference>
<protein>
    <submittedName>
        <fullName evidence="8">Succinate--CoA ligase [ADP/GDP-forming] subunit alpha, mitochondrial-like</fullName>
    </submittedName>
</protein>
<name>A0A9C6E1Z8_9MUSC</name>
<dbReference type="InterPro" id="IPR036291">
    <property type="entry name" value="NAD(P)-bd_dom_sf"/>
</dbReference>
<dbReference type="FunFam" id="3.40.50.720:FF:000002">
    <property type="entry name" value="Succinate--CoA ligase [ADP-forming] subunit alpha"/>
    <property type="match status" value="1"/>
</dbReference>
<dbReference type="Pfam" id="PF00549">
    <property type="entry name" value="Ligase_CoA"/>
    <property type="match status" value="1"/>
</dbReference>
<dbReference type="GO" id="GO:0005739">
    <property type="term" value="C:mitochondrion"/>
    <property type="evidence" value="ECO:0007669"/>
    <property type="project" value="TreeGrafter"/>
</dbReference>
<keyword evidence="3 5" id="KW-0436">Ligase</keyword>
<dbReference type="PANTHER" id="PTHR11117">
    <property type="entry name" value="SUCCINYL-COA LIGASE SUBUNIT ALPHA"/>
    <property type="match status" value="1"/>
</dbReference>
<evidence type="ECO:0000256" key="3">
    <source>
        <dbReference type="ARBA" id="ARBA00022598"/>
    </source>
</evidence>
<evidence type="ECO:0000256" key="2">
    <source>
        <dbReference type="ARBA" id="ARBA00022532"/>
    </source>
</evidence>
<dbReference type="Gene3D" id="3.40.50.720">
    <property type="entry name" value="NAD(P)-binding Rossmann-like Domain"/>
    <property type="match status" value="1"/>
</dbReference>
<gene>
    <name evidence="8" type="primary">LOC119644781</name>
</gene>